<evidence type="ECO:0000313" key="2">
    <source>
        <dbReference type="Proteomes" id="UP001288387"/>
    </source>
</evidence>
<sequence length="547" mass="62465">AEPQRLTKRVAERLLRTDEATIRAFAAKFWISVNREGDEEVLELIARDRTPVMSACLLKGIADSWSTIEHSRRDRVLAIIENQLTVPVCASVLYARLVLFNRVEEFGESPPWELFARLLPIALACMPHTIALRDGRLNAAVDQALKEISTYKMADALEAWVNRTIRRVSSFTLDEFELSIADPLLELEANERRYRLMSALLDVEDTGLRLVTISRLIERWTELPLREAILVLSSLRSNEQDTLWLKAVALTTHNAPAPVLRWCTDQSSILPMNATEMEELLGIELFSACIYVHCGWPQPLWWYGTHHRSEKWADLVFDVAARPDHELHPLALIEVLDHQQNAVTELLGMLPQESLFDTYLTMLRFQAGTNANWLPDAWKIIIDRLLKDKGIGELAAAVDPVIEGVLERVLQIRLWLKDCELSGPVRKLVENDYKAMGLIDTLDVALSAIDDSRGELTAEQMSVADMLRQRIFELVVSTIETCNPRLYRTWSDLRDILSRRGCPEKLLSRLEEGRLRAFEMHRRVRDAQTVWPAKPTLNGWRDAQAPS</sequence>
<protein>
    <submittedName>
        <fullName evidence="1">Uncharacterized protein</fullName>
    </submittedName>
</protein>
<name>A0AAJ2TQ54_STEMA</name>
<dbReference type="AlphaFoldDB" id="A0AAJ2TQ54"/>
<dbReference type="RefSeq" id="WP_322540615.1">
    <property type="nucleotide sequence ID" value="NZ_JAXRVB010000075.1"/>
</dbReference>
<comment type="caution">
    <text evidence="1">The sequence shown here is derived from an EMBL/GenBank/DDBJ whole genome shotgun (WGS) entry which is preliminary data.</text>
</comment>
<accession>A0AAJ2TQ54</accession>
<proteinExistence type="predicted"/>
<feature type="non-terminal residue" evidence="1">
    <location>
        <position position="1"/>
    </location>
</feature>
<evidence type="ECO:0000313" key="1">
    <source>
        <dbReference type="EMBL" id="MDZ5767262.1"/>
    </source>
</evidence>
<dbReference type="Proteomes" id="UP001288387">
    <property type="component" value="Unassembled WGS sequence"/>
</dbReference>
<organism evidence="1 2">
    <name type="scientific">Stenotrophomonas maltophilia</name>
    <name type="common">Pseudomonas maltophilia</name>
    <name type="synonym">Xanthomonas maltophilia</name>
    <dbReference type="NCBI Taxonomy" id="40324"/>
    <lineage>
        <taxon>Bacteria</taxon>
        <taxon>Pseudomonadati</taxon>
        <taxon>Pseudomonadota</taxon>
        <taxon>Gammaproteobacteria</taxon>
        <taxon>Lysobacterales</taxon>
        <taxon>Lysobacteraceae</taxon>
        <taxon>Stenotrophomonas</taxon>
        <taxon>Stenotrophomonas maltophilia group</taxon>
    </lineage>
</organism>
<gene>
    <name evidence="1" type="ORF">U4I38_22630</name>
</gene>
<dbReference type="EMBL" id="JAXRVB010000075">
    <property type="protein sequence ID" value="MDZ5767262.1"/>
    <property type="molecule type" value="Genomic_DNA"/>
</dbReference>
<reference evidence="1" key="1">
    <citation type="submission" date="2023-12" db="EMBL/GenBank/DDBJ databases">
        <title>'Antibacterial potential of Stenotrophomonas maltophilia cystic fibrosis isolates' (manuscript under preparation).</title>
        <authorList>
            <person name="Crisan C.V."/>
            <person name="Pettis M."/>
            <person name="Goldberg J.B."/>
        </authorList>
    </citation>
    <scope>NUCLEOTIDE SEQUENCE</scope>
    <source>
        <strain evidence="1">CCV129</strain>
    </source>
</reference>